<dbReference type="Proteomes" id="UP000242258">
    <property type="component" value="Unassembled WGS sequence"/>
</dbReference>
<reference evidence="3" key="1">
    <citation type="submission" date="2016-09" db="EMBL/GenBank/DDBJ databases">
        <authorList>
            <person name="Wan X."/>
            <person name="Hou S."/>
        </authorList>
    </citation>
    <scope>NUCLEOTIDE SEQUENCE [LARGE SCALE GENOMIC DNA]</scope>
    <source>
        <strain evidence="3">KH87</strain>
    </source>
</reference>
<organism evidence="2 3">
    <name type="scientific">Rheinheimera salexigens</name>
    <dbReference type="NCBI Taxonomy" id="1628148"/>
    <lineage>
        <taxon>Bacteria</taxon>
        <taxon>Pseudomonadati</taxon>
        <taxon>Pseudomonadota</taxon>
        <taxon>Gammaproteobacteria</taxon>
        <taxon>Chromatiales</taxon>
        <taxon>Chromatiaceae</taxon>
        <taxon>Rheinheimera</taxon>
    </lineage>
</organism>
<accession>A0A1E7Q9S3</accession>
<protein>
    <recommendedName>
        <fullName evidence="1">DUF4398 domain-containing protein</fullName>
    </recommendedName>
</protein>
<evidence type="ECO:0000313" key="2">
    <source>
        <dbReference type="EMBL" id="OEY70841.1"/>
    </source>
</evidence>
<feature type="domain" description="DUF4398" evidence="1">
    <location>
        <begin position="46"/>
        <end position="118"/>
    </location>
</feature>
<dbReference type="InterPro" id="IPR025511">
    <property type="entry name" value="DUF4398"/>
</dbReference>
<dbReference type="STRING" id="1628148.BI198_15715"/>
<proteinExistence type="predicted"/>
<dbReference type="AlphaFoldDB" id="A0A1E7Q9S3"/>
<evidence type="ECO:0000259" key="1">
    <source>
        <dbReference type="Pfam" id="PF14346"/>
    </source>
</evidence>
<keyword evidence="3" id="KW-1185">Reference proteome</keyword>
<sequence>MKTPLPNNIFITKPSSLIRSGKRWLLLSSATALLIACSATPEIPSAELQAAERAISQAERAQVIRYTRTELNTAREELTAARSAVTAENMVQAQRLARQAQLSAELALAHADLLKAQKINRDMQNSIQVLEQEVQRNQSGGKP</sequence>
<comment type="caution">
    <text evidence="2">The sequence shown here is derived from an EMBL/GenBank/DDBJ whole genome shotgun (WGS) entry which is preliminary data.</text>
</comment>
<name>A0A1E7Q9S3_9GAMM</name>
<dbReference type="RefSeq" id="WP_070050471.1">
    <property type="nucleotide sequence ID" value="NZ_CBCSDO010000002.1"/>
</dbReference>
<evidence type="ECO:0000313" key="3">
    <source>
        <dbReference type="Proteomes" id="UP000242258"/>
    </source>
</evidence>
<dbReference type="Gene3D" id="1.20.1270.390">
    <property type="match status" value="1"/>
</dbReference>
<dbReference type="Pfam" id="PF14346">
    <property type="entry name" value="DUF4398"/>
    <property type="match status" value="1"/>
</dbReference>
<gene>
    <name evidence="2" type="ORF">BI198_15715</name>
</gene>
<dbReference type="EMBL" id="MKEK01000001">
    <property type="protein sequence ID" value="OEY70841.1"/>
    <property type="molecule type" value="Genomic_DNA"/>
</dbReference>
<dbReference type="OrthoDB" id="5770360at2"/>